<organism evidence="3">
    <name type="scientific">Bruguiera x rhynchopetala</name>
    <dbReference type="NCBI Taxonomy" id="157701"/>
    <lineage>
        <taxon>Eukaryota</taxon>
        <taxon>Viridiplantae</taxon>
        <taxon>Streptophyta</taxon>
        <taxon>Embryophyta</taxon>
        <taxon>Tracheophyta</taxon>
        <taxon>Spermatophyta</taxon>
        <taxon>Magnoliopsida</taxon>
        <taxon>eudicotyledons</taxon>
        <taxon>Gunneridae</taxon>
        <taxon>Pentapetalae</taxon>
        <taxon>rosids</taxon>
        <taxon>fabids</taxon>
        <taxon>Malpighiales</taxon>
        <taxon>Rhizophoraceae</taxon>
        <taxon>Bruguiera</taxon>
    </lineage>
</organism>
<feature type="region of interest" description="Disordered" evidence="1">
    <location>
        <begin position="1"/>
        <end position="20"/>
    </location>
</feature>
<protein>
    <recommendedName>
        <fullName evidence="2">DUF8018 domain-containing protein</fullName>
    </recommendedName>
</protein>
<dbReference type="InterPro" id="IPR052694">
    <property type="entry name" value="Mt_uS3-like"/>
</dbReference>
<geneLocation type="mitochondrion" evidence="3"/>
<accession>A0A7T3QPL0</accession>
<reference evidence="3" key="2">
    <citation type="submission" date="2020-03" db="EMBL/GenBank/DDBJ databases">
        <authorList>
            <person name="Zhang J.W."/>
            <person name="Zhang S.J."/>
            <person name="Zhang Y."/>
        </authorList>
    </citation>
    <scope>NUCLEOTIDE SEQUENCE</scope>
</reference>
<dbReference type="AlphaFoldDB" id="A0A7T3QPL0"/>
<sequence length="138" mass="14523">MVSGIGQAPPLPAPTGPSSSSSYDAFGIDVLLESWPTTTETEAGTSVNQPEAGLVPPADPVAGPVEEAGPANETPRVVPYPYQPDEVIGGDCVSSIEGRLLARYSFPSAEVIRIARIQAQDLFEVKVEIIRLMAGLYI</sequence>
<feature type="compositionally biased region" description="Polar residues" evidence="1">
    <location>
        <begin position="37"/>
        <end position="49"/>
    </location>
</feature>
<evidence type="ECO:0000256" key="1">
    <source>
        <dbReference type="SAM" id="MobiDB-lite"/>
    </source>
</evidence>
<dbReference type="GeneID" id="65340628"/>
<dbReference type="PANTHER" id="PTHR35289:SF1">
    <property type="entry name" value="ATP SYNTHASE 9 MITOCHONDRIAL-RELATED"/>
    <property type="match status" value="1"/>
</dbReference>
<gene>
    <name evidence="3" type="primary">ORF138</name>
</gene>
<dbReference type="InterPro" id="IPR058331">
    <property type="entry name" value="DUF8018"/>
</dbReference>
<name>A0A7T3QPL0_9ROSI</name>
<proteinExistence type="predicted"/>
<reference evidence="3" key="1">
    <citation type="journal article" date="2020" name="Mitochondrial DNA Part B Resour">
        <title>The complete mitochondrial genome of a mangrove plant: Bruguiera sexangula (Lour.) Poir. var. rhynchopetala Ko.</title>
        <authorList>
            <person name="Zhang S."/>
            <person name="Bai H."/>
            <person name="Liu Q."/>
            <person name="Zhang Y."/>
        </authorList>
    </citation>
    <scope>NUCLEOTIDE SEQUENCE</scope>
</reference>
<dbReference type="RefSeq" id="YP_010131442.1">
    <property type="nucleotide sequence ID" value="NC_056360.1"/>
</dbReference>
<feature type="domain" description="DUF8018" evidence="2">
    <location>
        <begin position="85"/>
        <end position="136"/>
    </location>
</feature>
<keyword evidence="3" id="KW-0496">Mitochondrion</keyword>
<dbReference type="PANTHER" id="PTHR35289">
    <property type="entry name" value="TRANSMEMBRANE PROTEIN"/>
    <property type="match status" value="1"/>
</dbReference>
<dbReference type="Pfam" id="PF26057">
    <property type="entry name" value="DUF8018"/>
    <property type="match status" value="1"/>
</dbReference>
<evidence type="ECO:0000259" key="2">
    <source>
        <dbReference type="Pfam" id="PF26057"/>
    </source>
</evidence>
<evidence type="ECO:0000313" key="3">
    <source>
        <dbReference type="EMBL" id="QPZ76286.1"/>
    </source>
</evidence>
<feature type="region of interest" description="Disordered" evidence="1">
    <location>
        <begin position="37"/>
        <end position="77"/>
    </location>
</feature>
<dbReference type="EMBL" id="MT130511">
    <property type="protein sequence ID" value="QPZ76286.1"/>
    <property type="molecule type" value="Genomic_DNA"/>
</dbReference>